<organism evidence="2 3">
    <name type="scientific">Alkalihalophilus pseudofirmus</name>
    <name type="common">Bacillus pseudofirmus</name>
    <dbReference type="NCBI Taxonomy" id="79885"/>
    <lineage>
        <taxon>Bacteria</taxon>
        <taxon>Bacillati</taxon>
        <taxon>Bacillota</taxon>
        <taxon>Bacilli</taxon>
        <taxon>Bacillales</taxon>
        <taxon>Bacillaceae</taxon>
        <taxon>Alkalihalophilus</taxon>
    </lineage>
</organism>
<keyword evidence="1" id="KW-0812">Transmembrane</keyword>
<feature type="transmembrane region" description="Helical" evidence="1">
    <location>
        <begin position="45"/>
        <end position="65"/>
    </location>
</feature>
<evidence type="ECO:0000313" key="3">
    <source>
        <dbReference type="Proteomes" id="UP001285636"/>
    </source>
</evidence>
<name>A0AAJ2NTT8_ALKPS</name>
<feature type="non-terminal residue" evidence="2">
    <location>
        <position position="1"/>
    </location>
</feature>
<keyword evidence="1" id="KW-1133">Transmembrane helix</keyword>
<dbReference type="EMBL" id="JAWJAY010001372">
    <property type="protein sequence ID" value="MDV2888383.1"/>
    <property type="molecule type" value="Genomic_DNA"/>
</dbReference>
<reference evidence="2" key="1">
    <citation type="submission" date="2023-10" db="EMBL/GenBank/DDBJ databases">
        <title>Screening of Alkalihalophilus pseudofirmusBZ-TG-HK211 and Its Alleviation of Salt Stress on Rapeseed Growth.</title>
        <authorList>
            <person name="Zhao B."/>
            <person name="Guo T."/>
        </authorList>
    </citation>
    <scope>NUCLEOTIDE SEQUENCE</scope>
    <source>
        <strain evidence="2">BZ-TG-HK211</strain>
    </source>
</reference>
<evidence type="ECO:0000313" key="2">
    <source>
        <dbReference type="EMBL" id="MDV2888383.1"/>
    </source>
</evidence>
<protein>
    <submittedName>
        <fullName evidence="2">Uncharacterized protein</fullName>
    </submittedName>
</protein>
<gene>
    <name evidence="2" type="ORF">RYX45_24795</name>
</gene>
<sequence>SSGGPWPGTRVAISASDWADRGFTACTAWPHRMPRKRGGDQTTHHGYCSSAATFLFFLIFAILSYQMDSD</sequence>
<dbReference type="Proteomes" id="UP001285636">
    <property type="component" value="Unassembled WGS sequence"/>
</dbReference>
<comment type="caution">
    <text evidence="2">The sequence shown here is derived from an EMBL/GenBank/DDBJ whole genome shotgun (WGS) entry which is preliminary data.</text>
</comment>
<evidence type="ECO:0000256" key="1">
    <source>
        <dbReference type="SAM" id="Phobius"/>
    </source>
</evidence>
<dbReference type="AlphaFoldDB" id="A0AAJ2NTT8"/>
<keyword evidence="1" id="KW-0472">Membrane</keyword>
<accession>A0AAJ2NTT8</accession>
<dbReference type="RefSeq" id="WP_323468311.1">
    <property type="nucleotide sequence ID" value="NZ_JAWJAY010001372.1"/>
</dbReference>
<proteinExistence type="predicted"/>